<evidence type="ECO:0000256" key="1">
    <source>
        <dbReference type="ARBA" id="ARBA00008861"/>
    </source>
</evidence>
<dbReference type="HOGENOM" id="CLU_083466_1_1_1"/>
<comment type="similarity">
    <text evidence="1 3">Belongs to the gamma-glutamylcyclotransferase family.</text>
</comment>
<dbReference type="PANTHER" id="PTHR12510">
    <property type="entry name" value="TROPONIN C-AKIN-1 PROTEIN"/>
    <property type="match status" value="1"/>
</dbReference>
<accession>K3X687</accession>
<dbReference type="InterPro" id="IPR036568">
    <property type="entry name" value="GGCT-like_sf"/>
</dbReference>
<evidence type="ECO:0000313" key="6">
    <source>
        <dbReference type="Proteomes" id="UP000019132"/>
    </source>
</evidence>
<dbReference type="SUPFAM" id="SSF110857">
    <property type="entry name" value="Gamma-glutamyl cyclotransferase-like"/>
    <property type="match status" value="1"/>
</dbReference>
<evidence type="ECO:0000259" key="4">
    <source>
        <dbReference type="Pfam" id="PF06094"/>
    </source>
</evidence>
<sequence length="187" mass="21117">MTLDTYVYVYGTLKQGFYNYNVYLKPAVAFGKAELVGAAQTANPEFHLVLKKDRFVPCMYRAPADGYKVPGEVYHVDKDALEALDILEAVAEKYYLREEIEVELLDGERAGETILAHAYVMPVRDELLTLTRVPVYSEELHVGYKSRTRTPKLTILQCIYGKETIDQVQAKLDAGVEFAVAWNEVVG</sequence>
<dbReference type="InterPro" id="IPR039126">
    <property type="entry name" value="GGACT"/>
</dbReference>
<dbReference type="AlphaFoldDB" id="K3X687"/>
<evidence type="ECO:0000313" key="5">
    <source>
        <dbReference type="EnsemblProtists" id="PYU1_T012736"/>
    </source>
</evidence>
<dbReference type="Proteomes" id="UP000019132">
    <property type="component" value="Unassembled WGS sequence"/>
</dbReference>
<reference evidence="5" key="3">
    <citation type="submission" date="2015-02" db="UniProtKB">
        <authorList>
            <consortium name="EnsemblProtists"/>
        </authorList>
    </citation>
    <scope>IDENTIFICATION</scope>
    <source>
        <strain evidence="5">DAOM BR144</strain>
    </source>
</reference>
<dbReference type="OMA" id="VPCMYRA"/>
<dbReference type="Gene3D" id="3.10.490.10">
    <property type="entry name" value="Gamma-glutamyl cyclotransferase-like"/>
    <property type="match status" value="1"/>
</dbReference>
<evidence type="ECO:0000256" key="3">
    <source>
        <dbReference type="RuleBase" id="RU367036"/>
    </source>
</evidence>
<dbReference type="VEuPathDB" id="FungiDB:PYU1_G012710"/>
<dbReference type="GO" id="GO:0005829">
    <property type="term" value="C:cytosol"/>
    <property type="evidence" value="ECO:0007669"/>
    <property type="project" value="TreeGrafter"/>
</dbReference>
<protein>
    <recommendedName>
        <fullName evidence="3">Gamma-glutamylcyclotransferase family protein</fullName>
    </recommendedName>
</protein>
<dbReference type="STRING" id="431595.K3X687"/>
<dbReference type="CDD" id="cd06661">
    <property type="entry name" value="GGCT_like"/>
    <property type="match status" value="1"/>
</dbReference>
<dbReference type="InParanoid" id="K3X687"/>
<dbReference type="InterPro" id="IPR013024">
    <property type="entry name" value="GGCT-like"/>
</dbReference>
<dbReference type="FunFam" id="3.10.490.10:FF:000031">
    <property type="entry name" value="Os09g0573150 protein"/>
    <property type="match status" value="1"/>
</dbReference>
<feature type="active site" description="Proton acceptor" evidence="2">
    <location>
        <position position="88"/>
    </location>
</feature>
<dbReference type="PANTHER" id="PTHR12510:SF4">
    <property type="entry name" value="GAMMA-GLUTAMYLAMINECYCLOTRANSFERASE"/>
    <property type="match status" value="1"/>
</dbReference>
<dbReference type="EMBL" id="GL376588">
    <property type="status" value="NOT_ANNOTATED_CDS"/>
    <property type="molecule type" value="Genomic_DNA"/>
</dbReference>
<dbReference type="GO" id="GO:0061929">
    <property type="term" value="F:gamma-glutamylaminecyclotransferase activity"/>
    <property type="evidence" value="ECO:0007669"/>
    <property type="project" value="InterPro"/>
</dbReference>
<dbReference type="EnsemblProtists" id="PYU1_T012736">
    <property type="protein sequence ID" value="PYU1_T012736"/>
    <property type="gene ID" value="PYU1_G012710"/>
</dbReference>
<organism evidence="5 6">
    <name type="scientific">Globisporangium ultimum (strain ATCC 200006 / CBS 805.95 / DAOM BR144)</name>
    <name type="common">Pythium ultimum</name>
    <dbReference type="NCBI Taxonomy" id="431595"/>
    <lineage>
        <taxon>Eukaryota</taxon>
        <taxon>Sar</taxon>
        <taxon>Stramenopiles</taxon>
        <taxon>Oomycota</taxon>
        <taxon>Peronosporomycetes</taxon>
        <taxon>Pythiales</taxon>
        <taxon>Pythiaceae</taxon>
        <taxon>Globisporangium</taxon>
    </lineage>
</organism>
<name>K3X687_GLOUD</name>
<evidence type="ECO:0000256" key="2">
    <source>
        <dbReference type="PIRSR" id="PIRSR639126-1"/>
    </source>
</evidence>
<dbReference type="eggNOG" id="KOG4450">
    <property type="taxonomic scope" value="Eukaryota"/>
</dbReference>
<dbReference type="Pfam" id="PF06094">
    <property type="entry name" value="GGACT"/>
    <property type="match status" value="1"/>
</dbReference>
<keyword evidence="6" id="KW-1185">Reference proteome</keyword>
<reference evidence="6" key="1">
    <citation type="journal article" date="2010" name="Genome Biol.">
        <title>Genome sequence of the necrotrophic plant pathogen Pythium ultimum reveals original pathogenicity mechanisms and effector repertoire.</title>
        <authorList>
            <person name="Levesque C.A."/>
            <person name="Brouwer H."/>
            <person name="Cano L."/>
            <person name="Hamilton J.P."/>
            <person name="Holt C."/>
            <person name="Huitema E."/>
            <person name="Raffaele S."/>
            <person name="Robideau G.P."/>
            <person name="Thines M."/>
            <person name="Win J."/>
            <person name="Zerillo M.M."/>
            <person name="Beakes G.W."/>
            <person name="Boore J.L."/>
            <person name="Busam D."/>
            <person name="Dumas B."/>
            <person name="Ferriera S."/>
            <person name="Fuerstenberg S.I."/>
            <person name="Gachon C.M."/>
            <person name="Gaulin E."/>
            <person name="Govers F."/>
            <person name="Grenville-Briggs L."/>
            <person name="Horner N."/>
            <person name="Hostetler J."/>
            <person name="Jiang R.H."/>
            <person name="Johnson J."/>
            <person name="Krajaejun T."/>
            <person name="Lin H."/>
            <person name="Meijer H.J."/>
            <person name="Moore B."/>
            <person name="Morris P."/>
            <person name="Phuntmart V."/>
            <person name="Puiu D."/>
            <person name="Shetty J."/>
            <person name="Stajich J.E."/>
            <person name="Tripathy S."/>
            <person name="Wawra S."/>
            <person name="van West P."/>
            <person name="Whitty B.R."/>
            <person name="Coutinho P.M."/>
            <person name="Henrissat B."/>
            <person name="Martin F."/>
            <person name="Thomas P.D."/>
            <person name="Tyler B.M."/>
            <person name="De Vries R.P."/>
            <person name="Kamoun S."/>
            <person name="Yandell M."/>
            <person name="Tisserat N."/>
            <person name="Buell C.R."/>
        </authorList>
    </citation>
    <scope>NUCLEOTIDE SEQUENCE</scope>
    <source>
        <strain evidence="6">DAOM:BR144</strain>
    </source>
</reference>
<proteinExistence type="inferred from homology"/>
<reference evidence="6" key="2">
    <citation type="submission" date="2010-04" db="EMBL/GenBank/DDBJ databases">
        <authorList>
            <person name="Buell R."/>
            <person name="Hamilton J."/>
            <person name="Hostetler J."/>
        </authorList>
    </citation>
    <scope>NUCLEOTIDE SEQUENCE [LARGE SCALE GENOMIC DNA]</scope>
    <source>
        <strain evidence="6">DAOM:BR144</strain>
    </source>
</reference>
<dbReference type="InterPro" id="IPR009288">
    <property type="entry name" value="AIG2-like_dom"/>
</dbReference>
<feature type="domain" description="Gamma-glutamylcyclotransferase AIG2-like" evidence="4">
    <location>
        <begin position="7"/>
        <end position="123"/>
    </location>
</feature>